<keyword evidence="5" id="KW-1185">Reference proteome</keyword>
<feature type="domain" description="C2H2-type" evidence="3">
    <location>
        <begin position="287"/>
        <end position="309"/>
    </location>
</feature>
<dbReference type="GO" id="GO:0008270">
    <property type="term" value="F:zinc ion binding"/>
    <property type="evidence" value="ECO:0007669"/>
    <property type="project" value="UniProtKB-KW"/>
</dbReference>
<organism evidence="4 5">
    <name type="scientific">Syncephalis pseudoplumigaleata</name>
    <dbReference type="NCBI Taxonomy" id="1712513"/>
    <lineage>
        <taxon>Eukaryota</taxon>
        <taxon>Fungi</taxon>
        <taxon>Fungi incertae sedis</taxon>
        <taxon>Zoopagomycota</taxon>
        <taxon>Zoopagomycotina</taxon>
        <taxon>Zoopagomycetes</taxon>
        <taxon>Zoopagales</taxon>
        <taxon>Piptocephalidaceae</taxon>
        <taxon>Syncephalis</taxon>
    </lineage>
</organism>
<evidence type="ECO:0000259" key="3">
    <source>
        <dbReference type="PROSITE" id="PS50157"/>
    </source>
</evidence>
<reference evidence="5" key="1">
    <citation type="journal article" date="2018" name="Nat. Microbiol.">
        <title>Leveraging single-cell genomics to expand the fungal tree of life.</title>
        <authorList>
            <person name="Ahrendt S.R."/>
            <person name="Quandt C.A."/>
            <person name="Ciobanu D."/>
            <person name="Clum A."/>
            <person name="Salamov A."/>
            <person name="Andreopoulos B."/>
            <person name="Cheng J.F."/>
            <person name="Woyke T."/>
            <person name="Pelin A."/>
            <person name="Henrissat B."/>
            <person name="Reynolds N.K."/>
            <person name="Benny G.L."/>
            <person name="Smith M.E."/>
            <person name="James T.Y."/>
            <person name="Grigoriev I.V."/>
        </authorList>
    </citation>
    <scope>NUCLEOTIDE SEQUENCE [LARGE SCALE GENOMIC DNA]</scope>
    <source>
        <strain evidence="5">Benny S71-1</strain>
    </source>
</reference>
<keyword evidence="1" id="KW-0479">Metal-binding</keyword>
<feature type="compositionally biased region" description="Low complexity" evidence="2">
    <location>
        <begin position="128"/>
        <end position="138"/>
    </location>
</feature>
<dbReference type="EMBL" id="KZ991931">
    <property type="protein sequence ID" value="RKP22581.1"/>
    <property type="molecule type" value="Genomic_DNA"/>
</dbReference>
<dbReference type="PROSITE" id="PS50157">
    <property type="entry name" value="ZINC_FINGER_C2H2_2"/>
    <property type="match status" value="1"/>
</dbReference>
<dbReference type="InterPro" id="IPR013087">
    <property type="entry name" value="Znf_C2H2_type"/>
</dbReference>
<evidence type="ECO:0000256" key="1">
    <source>
        <dbReference type="PROSITE-ProRule" id="PRU00042"/>
    </source>
</evidence>
<dbReference type="Proteomes" id="UP000278143">
    <property type="component" value="Unassembled WGS sequence"/>
</dbReference>
<dbReference type="OrthoDB" id="2152896at2759"/>
<feature type="region of interest" description="Disordered" evidence="2">
    <location>
        <begin position="216"/>
        <end position="247"/>
    </location>
</feature>
<name>A0A4P9YTT1_9FUNG</name>
<keyword evidence="1" id="KW-0862">Zinc</keyword>
<feature type="compositionally biased region" description="Low complexity" evidence="2">
    <location>
        <begin position="146"/>
        <end position="156"/>
    </location>
</feature>
<evidence type="ECO:0000313" key="4">
    <source>
        <dbReference type="EMBL" id="RKP22581.1"/>
    </source>
</evidence>
<feature type="region of interest" description="Disordered" evidence="2">
    <location>
        <begin position="55"/>
        <end position="74"/>
    </location>
</feature>
<keyword evidence="1" id="KW-0863">Zinc-finger</keyword>
<accession>A0A4P9YTT1</accession>
<dbReference type="AlphaFoldDB" id="A0A4P9YTT1"/>
<feature type="compositionally biased region" description="Low complexity" evidence="2">
    <location>
        <begin position="218"/>
        <end position="241"/>
    </location>
</feature>
<gene>
    <name evidence="4" type="ORF">SYNPS1DRAFT_31813</name>
</gene>
<protein>
    <recommendedName>
        <fullName evidence="3">C2H2-type domain-containing protein</fullName>
    </recommendedName>
</protein>
<feature type="region of interest" description="Disordered" evidence="2">
    <location>
        <begin position="346"/>
        <end position="371"/>
    </location>
</feature>
<feature type="region of interest" description="Disordered" evidence="2">
    <location>
        <begin position="128"/>
        <end position="188"/>
    </location>
</feature>
<sequence>MAHGSSLELTLPAHSASPAATHAHPQIAYGSLASPVSAQPTSPGPIVSSAFSFADSRHQNKKTRHEEEASATANAASLSSAQYWPSLSAAAPSPAAMTLPSPPPCSTDALPAAHDAAMAYRSAPSCTSSSTISSAATSPGLATPGSSRSSHSATASGDDHLWTHRRHASLSTPTTAPPSHSRPQHRRDLSASTYMSTLTLDDDLPLSASTRAHASFVGSSSNGHTNNNNNNNGSSSASPAPERSEPISKAAAMTNSLPARAMTAGTSTGSDMHAAHVVASGASTTRFACPDCGKLYKHPGCLGKHRWEHHEHWSSVSRLLLTKHQQVQLMEAAQILVTIASNDAQQQQQQHDGMTATDHTATARPATTTAP</sequence>
<evidence type="ECO:0000256" key="2">
    <source>
        <dbReference type="SAM" id="MobiDB-lite"/>
    </source>
</evidence>
<feature type="compositionally biased region" description="Polar residues" evidence="2">
    <location>
        <begin position="169"/>
        <end position="178"/>
    </location>
</feature>
<evidence type="ECO:0000313" key="5">
    <source>
        <dbReference type="Proteomes" id="UP000278143"/>
    </source>
</evidence>
<proteinExistence type="predicted"/>